<evidence type="ECO:0000313" key="4">
    <source>
        <dbReference type="EMBL" id="EPX61053.1"/>
    </source>
</evidence>
<organism evidence="4 5">
    <name type="scientific">Cystobacter fuscus (strain ATCC 25194 / DSM 2262 / NBRC 100088 / M29)</name>
    <dbReference type="NCBI Taxonomy" id="1242864"/>
    <lineage>
        <taxon>Bacteria</taxon>
        <taxon>Pseudomonadati</taxon>
        <taxon>Myxococcota</taxon>
        <taxon>Myxococcia</taxon>
        <taxon>Myxococcales</taxon>
        <taxon>Cystobacterineae</taxon>
        <taxon>Archangiaceae</taxon>
        <taxon>Cystobacter</taxon>
    </lineage>
</organism>
<reference evidence="4" key="1">
    <citation type="submission" date="2013-05" db="EMBL/GenBank/DDBJ databases">
        <title>Genome assembly of Cystobacter fuscus DSM 2262.</title>
        <authorList>
            <person name="Sharma G."/>
            <person name="Khatri I."/>
            <person name="Kaur C."/>
            <person name="Mayilraj S."/>
            <person name="Subramanian S."/>
        </authorList>
    </citation>
    <scope>NUCLEOTIDE SEQUENCE [LARGE SCALE GENOMIC DNA]</scope>
    <source>
        <strain evidence="4">DSM 2262</strain>
    </source>
</reference>
<dbReference type="Proteomes" id="UP000011682">
    <property type="component" value="Unassembled WGS sequence"/>
</dbReference>
<gene>
    <name evidence="4" type="ORF">D187_001705</name>
</gene>
<evidence type="ECO:0000313" key="5">
    <source>
        <dbReference type="Proteomes" id="UP000011682"/>
    </source>
</evidence>
<proteinExistence type="predicted"/>
<keyword evidence="5" id="KW-1185">Reference proteome</keyword>
<accession>S9QWL3</accession>
<dbReference type="PANTHER" id="PTHR37023">
    <property type="entry name" value="TRANSPOSASE"/>
    <property type="match status" value="1"/>
</dbReference>
<name>S9QWL3_CYSF2</name>
<dbReference type="InterPro" id="IPR026889">
    <property type="entry name" value="Zn_Tnp"/>
</dbReference>
<evidence type="ECO:0000259" key="2">
    <source>
        <dbReference type="Pfam" id="PF04986"/>
    </source>
</evidence>
<protein>
    <submittedName>
        <fullName evidence="4">Transposase</fullName>
    </submittedName>
</protein>
<dbReference type="GO" id="GO:0003677">
    <property type="term" value="F:DNA binding"/>
    <property type="evidence" value="ECO:0007669"/>
    <property type="project" value="InterPro"/>
</dbReference>
<dbReference type="Pfam" id="PF14319">
    <property type="entry name" value="Zn_Tnp_IS91"/>
    <property type="match status" value="1"/>
</dbReference>
<comment type="caution">
    <text evidence="4">The sequence shown here is derived from an EMBL/GenBank/DDBJ whole genome shotgun (WGS) entry which is preliminary data.</text>
</comment>
<dbReference type="Pfam" id="PF04986">
    <property type="entry name" value="Y2_Tnp"/>
    <property type="match status" value="1"/>
</dbReference>
<dbReference type="InterPro" id="IPR007069">
    <property type="entry name" value="Transposase_32"/>
</dbReference>
<sequence length="267" mass="29629">MGERGWEYRRRQPEGTVWYAAVRDHLATLLAEASELGRGLPRYVERDFARYLECGVLAHGFARVRCESCKDELLVAFSCKGRGVCPSCNAKRAHMTAVHLMERVLPHVPYRQWTLSFPHRVRWVLLKDVGLLSDVLTVFLRAVFALQRRRARRQGLRGGQAGAVSFIQFFGSALQVTPHFHSLVPDGVFVPEEGGVRFEPFCGRPLEGPSGPACAPWGCTASPLARHTALMTPVHSPPRPLGSSPLPPHGPHSAYTPGWRGWGVDHA</sequence>
<dbReference type="PANTHER" id="PTHR37023:SF1">
    <property type="entry name" value="ISSOD25 TRANSPOSASE TNPA_ISSOD25"/>
    <property type="match status" value="1"/>
</dbReference>
<dbReference type="eggNOG" id="ENOG5030KNG">
    <property type="taxonomic scope" value="Bacteria"/>
</dbReference>
<feature type="domain" description="Transposase IS801/IS1294" evidence="2">
    <location>
        <begin position="162"/>
        <end position="191"/>
    </location>
</feature>
<feature type="compositionally biased region" description="Pro residues" evidence="1">
    <location>
        <begin position="235"/>
        <end position="250"/>
    </location>
</feature>
<evidence type="ECO:0000256" key="1">
    <source>
        <dbReference type="SAM" id="MobiDB-lite"/>
    </source>
</evidence>
<dbReference type="GO" id="GO:0004803">
    <property type="term" value="F:transposase activity"/>
    <property type="evidence" value="ECO:0007669"/>
    <property type="project" value="InterPro"/>
</dbReference>
<feature type="domain" description="Transposase zinc-binding" evidence="3">
    <location>
        <begin position="31"/>
        <end position="116"/>
    </location>
</feature>
<dbReference type="AlphaFoldDB" id="S9QWL3"/>
<dbReference type="EMBL" id="ANAH02000011">
    <property type="protein sequence ID" value="EPX61053.1"/>
    <property type="molecule type" value="Genomic_DNA"/>
</dbReference>
<evidence type="ECO:0000259" key="3">
    <source>
        <dbReference type="Pfam" id="PF14319"/>
    </source>
</evidence>
<feature type="region of interest" description="Disordered" evidence="1">
    <location>
        <begin position="235"/>
        <end position="257"/>
    </location>
</feature>
<dbReference type="GO" id="GO:0006313">
    <property type="term" value="P:DNA transposition"/>
    <property type="evidence" value="ECO:0007669"/>
    <property type="project" value="InterPro"/>
</dbReference>